<dbReference type="PANTHER" id="PTHR30146:SF154">
    <property type="entry name" value="TRANSCRIPTION REGULATOR, MEMBER OF GALR FAMILY"/>
    <property type="match status" value="1"/>
</dbReference>
<dbReference type="RefSeq" id="WP_104417746.1">
    <property type="nucleotide sequence ID" value="NZ_PTJC01000005.1"/>
</dbReference>
<evidence type="ECO:0000256" key="1">
    <source>
        <dbReference type="ARBA" id="ARBA00023015"/>
    </source>
</evidence>
<dbReference type="OrthoDB" id="891936at2"/>
<protein>
    <submittedName>
        <fullName evidence="5">LacI family transcriptional regulator</fullName>
    </submittedName>
</protein>
<comment type="caution">
    <text evidence="5">The sequence shown here is derived from an EMBL/GenBank/DDBJ whole genome shotgun (WGS) entry which is preliminary data.</text>
</comment>
<keyword evidence="2" id="KW-0238">DNA-binding</keyword>
<evidence type="ECO:0000256" key="2">
    <source>
        <dbReference type="ARBA" id="ARBA00023125"/>
    </source>
</evidence>
<dbReference type="GO" id="GO:0000976">
    <property type="term" value="F:transcription cis-regulatory region binding"/>
    <property type="evidence" value="ECO:0007669"/>
    <property type="project" value="TreeGrafter"/>
</dbReference>
<sequence>MRNKRQSIKDIATKLGVSPTTVSFVLNGKGEEKKISKEVINRVREYTTAINYKPNMVARSLRTGRTKILVFMVEDISNYFFSRIARIIEDIAYSKGYRVLFCSNENQDKRSRDLLNLFYERQVDGFIIIPSSGIRSDIKELIDNDIPVVLFDRYFPDLDTHYVVIDNYAASKNATQHLIDNGYRNIAFITTDVQQLQMLDRKRGYLDAVSKEGLQPTVLEIPFDDTDSKKGRELLRGFFSKKDGLDAVYFSTNYLTRSGLEIIKEIDAQAIADLGIVTFDDNELFRINTPTISAVAQPMEAIAQELMRIMLHLLKHKNKVSETIQVTLSAELIPRGSSLAKEKV</sequence>
<dbReference type="CDD" id="cd01392">
    <property type="entry name" value="HTH_LacI"/>
    <property type="match status" value="1"/>
</dbReference>
<dbReference type="Proteomes" id="UP000237662">
    <property type="component" value="Unassembled WGS sequence"/>
</dbReference>
<dbReference type="PROSITE" id="PS50932">
    <property type="entry name" value="HTH_LACI_2"/>
    <property type="match status" value="1"/>
</dbReference>
<dbReference type="InterPro" id="IPR010982">
    <property type="entry name" value="Lambda_DNA-bd_dom_sf"/>
</dbReference>
<dbReference type="SUPFAM" id="SSF53822">
    <property type="entry name" value="Periplasmic binding protein-like I"/>
    <property type="match status" value="1"/>
</dbReference>
<keyword evidence="6" id="KW-1185">Reference proteome</keyword>
<dbReference type="Pfam" id="PF13377">
    <property type="entry name" value="Peripla_BP_3"/>
    <property type="match status" value="1"/>
</dbReference>
<dbReference type="InterPro" id="IPR028082">
    <property type="entry name" value="Peripla_BP_I"/>
</dbReference>
<proteinExistence type="predicted"/>
<keyword evidence="3" id="KW-0804">Transcription</keyword>
<accession>A0A2S6I6L6</accession>
<reference evidence="5 6" key="1">
    <citation type="submission" date="2018-02" db="EMBL/GenBank/DDBJ databases">
        <title>Genomic Encyclopedia of Archaeal and Bacterial Type Strains, Phase II (KMG-II): from individual species to whole genera.</title>
        <authorList>
            <person name="Goeker M."/>
        </authorList>
    </citation>
    <scope>NUCLEOTIDE SEQUENCE [LARGE SCALE GENOMIC DNA]</scope>
    <source>
        <strain evidence="5 6">DSM 29526</strain>
    </source>
</reference>
<dbReference type="SMART" id="SM00354">
    <property type="entry name" value="HTH_LACI"/>
    <property type="match status" value="1"/>
</dbReference>
<dbReference type="AlphaFoldDB" id="A0A2S6I6L6"/>
<dbReference type="Gene3D" id="3.40.50.2300">
    <property type="match status" value="2"/>
</dbReference>
<feature type="domain" description="HTH lacI-type" evidence="4">
    <location>
        <begin position="6"/>
        <end position="63"/>
    </location>
</feature>
<keyword evidence="1" id="KW-0805">Transcription regulation</keyword>
<dbReference type="Pfam" id="PF00356">
    <property type="entry name" value="LacI"/>
    <property type="match status" value="1"/>
</dbReference>
<evidence type="ECO:0000256" key="3">
    <source>
        <dbReference type="ARBA" id="ARBA00023163"/>
    </source>
</evidence>
<evidence type="ECO:0000259" key="4">
    <source>
        <dbReference type="PROSITE" id="PS50932"/>
    </source>
</evidence>
<dbReference type="SUPFAM" id="SSF47413">
    <property type="entry name" value="lambda repressor-like DNA-binding domains"/>
    <property type="match status" value="1"/>
</dbReference>
<dbReference type="PANTHER" id="PTHR30146">
    <property type="entry name" value="LACI-RELATED TRANSCRIPTIONAL REPRESSOR"/>
    <property type="match status" value="1"/>
</dbReference>
<evidence type="ECO:0000313" key="6">
    <source>
        <dbReference type="Proteomes" id="UP000237662"/>
    </source>
</evidence>
<name>A0A2S6I6L6_9BACT</name>
<gene>
    <name evidence="5" type="ORF">CLV84_0062</name>
</gene>
<dbReference type="InterPro" id="IPR000843">
    <property type="entry name" value="HTH_LacI"/>
</dbReference>
<evidence type="ECO:0000313" key="5">
    <source>
        <dbReference type="EMBL" id="PPK87128.1"/>
    </source>
</evidence>
<dbReference type="Gene3D" id="1.10.260.40">
    <property type="entry name" value="lambda repressor-like DNA-binding domains"/>
    <property type="match status" value="1"/>
</dbReference>
<dbReference type="GO" id="GO:0003700">
    <property type="term" value="F:DNA-binding transcription factor activity"/>
    <property type="evidence" value="ECO:0007669"/>
    <property type="project" value="TreeGrafter"/>
</dbReference>
<dbReference type="InterPro" id="IPR046335">
    <property type="entry name" value="LacI/GalR-like_sensor"/>
</dbReference>
<dbReference type="EMBL" id="PTJC01000005">
    <property type="protein sequence ID" value="PPK87128.1"/>
    <property type="molecule type" value="Genomic_DNA"/>
</dbReference>
<organism evidence="5 6">
    <name type="scientific">Neolewinella xylanilytica</name>
    <dbReference type="NCBI Taxonomy" id="1514080"/>
    <lineage>
        <taxon>Bacteria</taxon>
        <taxon>Pseudomonadati</taxon>
        <taxon>Bacteroidota</taxon>
        <taxon>Saprospiria</taxon>
        <taxon>Saprospirales</taxon>
        <taxon>Lewinellaceae</taxon>
        <taxon>Neolewinella</taxon>
    </lineage>
</organism>